<dbReference type="PANTHER" id="PTHR12126:SF11">
    <property type="entry name" value="NADH DEHYDROGENASE [UBIQUINONE] 1 ALPHA SUBCOMPLEX SUBUNIT 9, MITOCHONDRIAL"/>
    <property type="match status" value="1"/>
</dbReference>
<accession>A0ABS5DVN5</accession>
<evidence type="ECO:0000313" key="2">
    <source>
        <dbReference type="EMBL" id="MBQ0935207.1"/>
    </source>
</evidence>
<dbReference type="RefSeq" id="WP_210807873.1">
    <property type="nucleotide sequence ID" value="NZ_JAGQDG010000002.1"/>
</dbReference>
<evidence type="ECO:0000259" key="1">
    <source>
        <dbReference type="Pfam" id="PF01370"/>
    </source>
</evidence>
<dbReference type="EMBL" id="JAGQDG010000002">
    <property type="protein sequence ID" value="MBQ0935207.1"/>
    <property type="molecule type" value="Genomic_DNA"/>
</dbReference>
<reference evidence="2 3" key="1">
    <citation type="submission" date="2021-04" db="EMBL/GenBank/DDBJ databases">
        <title>The genome sequence of type strain Ideonella paludis KCTC 32238.</title>
        <authorList>
            <person name="Liu Y."/>
        </authorList>
    </citation>
    <scope>NUCLEOTIDE SEQUENCE [LARGE SCALE GENOMIC DNA]</scope>
    <source>
        <strain evidence="2 3">KCTC 32238</strain>
    </source>
</reference>
<dbReference type="Pfam" id="PF01370">
    <property type="entry name" value="Epimerase"/>
    <property type="match status" value="1"/>
</dbReference>
<comment type="caution">
    <text evidence="2">The sequence shown here is derived from an EMBL/GenBank/DDBJ whole genome shotgun (WGS) entry which is preliminary data.</text>
</comment>
<dbReference type="Gene3D" id="3.40.50.720">
    <property type="entry name" value="NAD(P)-binding Rossmann-like Domain"/>
    <property type="match status" value="1"/>
</dbReference>
<dbReference type="Proteomes" id="UP000672097">
    <property type="component" value="Unassembled WGS sequence"/>
</dbReference>
<name>A0ABS5DVN5_9BURK</name>
<dbReference type="InterPro" id="IPR051207">
    <property type="entry name" value="ComplexI_NDUFA9_subunit"/>
</dbReference>
<dbReference type="PANTHER" id="PTHR12126">
    <property type="entry name" value="NADH-UBIQUINONE OXIDOREDUCTASE 39 KDA SUBUNIT-RELATED"/>
    <property type="match status" value="1"/>
</dbReference>
<gene>
    <name evidence="2" type="ORF">KAK11_07710</name>
</gene>
<feature type="domain" description="NAD-dependent epimerase/dehydratase" evidence="1">
    <location>
        <begin position="3"/>
        <end position="193"/>
    </location>
</feature>
<keyword evidence="3" id="KW-1185">Reference proteome</keyword>
<dbReference type="InterPro" id="IPR036291">
    <property type="entry name" value="NAD(P)-bd_dom_sf"/>
</dbReference>
<protein>
    <submittedName>
        <fullName evidence="2">NAD-dependent epimerase/dehydratase family protein</fullName>
    </submittedName>
</protein>
<dbReference type="InterPro" id="IPR001509">
    <property type="entry name" value="Epimerase_deHydtase"/>
</dbReference>
<evidence type="ECO:0000313" key="3">
    <source>
        <dbReference type="Proteomes" id="UP000672097"/>
    </source>
</evidence>
<proteinExistence type="predicted"/>
<dbReference type="SUPFAM" id="SSF51735">
    <property type="entry name" value="NAD(P)-binding Rossmann-fold domains"/>
    <property type="match status" value="1"/>
</dbReference>
<sequence length="300" mass="32710">MNILLCGATGFIGRRIHQAFVRAGHTVRSLHEPLSPGVQPLRFTQATCPSRWRPWLEGIDAVVNAVGVLRDSRRTPMQVVHTQAPVALFQAAADAGVRRVLHISALGLETNPRLYARSKLAAEAALLRLNDRGLLDGVVLQPSVVLGPQGASTQLFLQMARWPCLVLPKSAFTCRIQPVCVDDLAEAVLKLANPTCDVTGRLAVVGDQAMTLSDFIQSLRQQRGLRPARHWALPDALAYWGATLGDCLPFTPWGHDTLSLMSQDNTADSRPLAKLLGYPPRSASAFWGTLPEAHDRWLAS</sequence>
<organism evidence="2 3">
    <name type="scientific">Ideonella paludis</name>
    <dbReference type="NCBI Taxonomy" id="1233411"/>
    <lineage>
        <taxon>Bacteria</taxon>
        <taxon>Pseudomonadati</taxon>
        <taxon>Pseudomonadota</taxon>
        <taxon>Betaproteobacteria</taxon>
        <taxon>Burkholderiales</taxon>
        <taxon>Sphaerotilaceae</taxon>
        <taxon>Ideonella</taxon>
    </lineage>
</organism>